<proteinExistence type="predicted"/>
<organism evidence="1 2">
    <name type="scientific">Melastoma candidum</name>
    <dbReference type="NCBI Taxonomy" id="119954"/>
    <lineage>
        <taxon>Eukaryota</taxon>
        <taxon>Viridiplantae</taxon>
        <taxon>Streptophyta</taxon>
        <taxon>Embryophyta</taxon>
        <taxon>Tracheophyta</taxon>
        <taxon>Spermatophyta</taxon>
        <taxon>Magnoliopsida</taxon>
        <taxon>eudicotyledons</taxon>
        <taxon>Gunneridae</taxon>
        <taxon>Pentapetalae</taxon>
        <taxon>rosids</taxon>
        <taxon>malvids</taxon>
        <taxon>Myrtales</taxon>
        <taxon>Melastomataceae</taxon>
        <taxon>Melastomatoideae</taxon>
        <taxon>Melastomateae</taxon>
        <taxon>Melastoma</taxon>
    </lineage>
</organism>
<accession>A0ACB9P0W8</accession>
<keyword evidence="2" id="KW-1185">Reference proteome</keyword>
<comment type="caution">
    <text evidence="1">The sequence shown here is derived from an EMBL/GenBank/DDBJ whole genome shotgun (WGS) entry which is preliminary data.</text>
</comment>
<reference evidence="2" key="1">
    <citation type="journal article" date="2023" name="Front. Plant Sci.">
        <title>Chromosomal-level genome assembly of Melastoma candidum provides insights into trichome evolution.</title>
        <authorList>
            <person name="Zhong Y."/>
            <person name="Wu W."/>
            <person name="Sun C."/>
            <person name="Zou P."/>
            <person name="Liu Y."/>
            <person name="Dai S."/>
            <person name="Zhou R."/>
        </authorList>
    </citation>
    <scope>NUCLEOTIDE SEQUENCE [LARGE SCALE GENOMIC DNA]</scope>
</reference>
<gene>
    <name evidence="1" type="ORF">MLD38_026737</name>
</gene>
<protein>
    <submittedName>
        <fullName evidence="1">Uncharacterized protein</fullName>
    </submittedName>
</protein>
<evidence type="ECO:0000313" key="2">
    <source>
        <dbReference type="Proteomes" id="UP001057402"/>
    </source>
</evidence>
<name>A0ACB9P0W8_9MYRT</name>
<dbReference type="Proteomes" id="UP001057402">
    <property type="component" value="Chromosome 7"/>
</dbReference>
<dbReference type="EMBL" id="CM042886">
    <property type="protein sequence ID" value="KAI4342078.1"/>
    <property type="molecule type" value="Genomic_DNA"/>
</dbReference>
<evidence type="ECO:0000313" key="1">
    <source>
        <dbReference type="EMBL" id="KAI4342078.1"/>
    </source>
</evidence>
<sequence length="237" mass="25142">MAVVAVSILLYCNALAMGAPLLFSYDADERDALYSLKAVFGNEFIDGNWTGNHCNGNGPSGWLGLRCSNGGVTEVVLENMGLKGPIMPVAFVAFGELLVMNFAANQKLSSLDLSWNGLHGPVSYSLASLEKLSFLKLDHNELTGEIPAFGRTSLVTLDVSHNNLSGEVPSTRVLQSFPPNSFTNNPEPCGLPTSSICSIVGHEDEPKLGDHYQAHLADAEAPSGSTQEESSGKGSNK</sequence>